<dbReference type="AlphaFoldDB" id="A0A4R1GLR8"/>
<evidence type="ECO:0008006" key="3">
    <source>
        <dbReference type="Google" id="ProtNLM"/>
    </source>
</evidence>
<dbReference type="EMBL" id="SMFU01000007">
    <property type="protein sequence ID" value="TCK09218.1"/>
    <property type="molecule type" value="Genomic_DNA"/>
</dbReference>
<proteinExistence type="predicted"/>
<organism evidence="1 2">
    <name type="scientific">Marinobacterium mangrovicola</name>
    <dbReference type="NCBI Taxonomy" id="1476959"/>
    <lineage>
        <taxon>Bacteria</taxon>
        <taxon>Pseudomonadati</taxon>
        <taxon>Pseudomonadota</taxon>
        <taxon>Gammaproteobacteria</taxon>
        <taxon>Oceanospirillales</taxon>
        <taxon>Oceanospirillaceae</taxon>
        <taxon>Marinobacterium</taxon>
    </lineage>
</organism>
<accession>A0A4R1GLR8</accession>
<dbReference type="Proteomes" id="UP000294546">
    <property type="component" value="Unassembled WGS sequence"/>
</dbReference>
<name>A0A4R1GLR8_9GAMM</name>
<sequence>MSSNEQYDKYFLTYTGITLPLQLVNPLESSETQNRNTYFGANLDAEGRLERVHKVVYGEVELEHRYGYHANGALEWAEIRDDDDEVQRLEFDNAGQRI</sequence>
<dbReference type="InterPro" id="IPR046154">
    <property type="entry name" value="DUF6156"/>
</dbReference>
<comment type="caution">
    <text evidence="1">The sequence shown here is derived from an EMBL/GenBank/DDBJ whole genome shotgun (WGS) entry which is preliminary data.</text>
</comment>
<evidence type="ECO:0000313" key="2">
    <source>
        <dbReference type="Proteomes" id="UP000294546"/>
    </source>
</evidence>
<dbReference type="RefSeq" id="WP_132289156.1">
    <property type="nucleotide sequence ID" value="NZ_SMFU01000007.1"/>
</dbReference>
<reference evidence="1 2" key="1">
    <citation type="submission" date="2019-03" db="EMBL/GenBank/DDBJ databases">
        <title>Genomic Encyclopedia of Archaeal and Bacterial Type Strains, Phase II (KMG-II): from individual species to whole genera.</title>
        <authorList>
            <person name="Goeker M."/>
        </authorList>
    </citation>
    <scope>NUCLEOTIDE SEQUENCE [LARGE SCALE GENOMIC DNA]</scope>
    <source>
        <strain evidence="1 2">DSM 27697</strain>
    </source>
</reference>
<protein>
    <recommendedName>
        <fullName evidence="3">YD repeat-containing protein</fullName>
    </recommendedName>
</protein>
<keyword evidence="2" id="KW-1185">Reference proteome</keyword>
<gene>
    <name evidence="1" type="ORF">CLV83_1323</name>
</gene>
<dbReference type="Pfam" id="PF19653">
    <property type="entry name" value="DUF6156"/>
    <property type="match status" value="1"/>
</dbReference>
<dbReference type="OrthoDB" id="8563989at2"/>
<evidence type="ECO:0000313" key="1">
    <source>
        <dbReference type="EMBL" id="TCK09218.1"/>
    </source>
</evidence>